<dbReference type="Gene3D" id="3.40.50.1460">
    <property type="match status" value="1"/>
</dbReference>
<dbReference type="SUPFAM" id="SSF52129">
    <property type="entry name" value="Caspase-like"/>
    <property type="match status" value="2"/>
</dbReference>
<sequence length="999" mass="108783">MRTELHRDQPDDRSTTFTVTVDRDDLSLTETPLGVVVRLTDFATGGAPGHPALPVTRVRIAAPDGQWPIGLTVEREKWTRATRGLTFVAPAQHARPAARITHVHCDADCSCRREDRAPIDSGFPAPPIVPPDVDAYLAAAEEPPPVVRSAGIETVGGIRIAVIEISPVRMTRKAVLELCTAVTVTVQFGPEPAIDDREAAAAEFRERFGDAFDEQRLQLLPEALPVTETESVRLRDVVRGSVLNPEVVGKIELDWPRFEFPSAYVIVTDDYTWNPMTLTRGAPRPGVVAQFERLAQAKRARGITARVVTITEILDGRWGDFRTGSRDLAEVIRRFLVAKRQDWGISWLLVGGDVSIVPARQAAGGMLGTVAVGTNAKPDNGQSFWTGAHLRIHAQALGDWWGNSVDNRLTRISDGTLIPYDAAGTSGSASPGWYFTTGDDYATRSATPTEWIRVEGPQSLVATPLQFLYAWNTIPTDFYYASLSSFLIGTRRIDIGFFSFTLPWVYVPEHAWDAAGNGLYGQNHADGTDIDGVVLRTDLSVGRAPVEDAAQAAVFVDKTLAYERAGGVWGLLADRDWPRRMVLVSSDWGGRTFLWPTAAATPGDNQFVTQAGQNRALLKLTAAPADYTWDLIARITETDRRELPFKTDPSASVRGWYYAMSATDARPSAIRIPLFFTTLTFPVPSPWIVVHGAAAERAPQAYEFNPQGAEGSMADQERLRKQIRSEVPGIDRFSRHYEDERDLSWFDRWSAPVQYLTESGLRGGLDAAPHLVSLSGHGSQSGVAHLSTGMAAALRNGTPGFIGYADSCLTNGFDASDAMGEALLLNGAGGAVGYVGNTRFSWIGVGDDFQRAFFHRLASTRHLGLLNDSRVGVFGSTGYWSGYDRWQIFSLNLLGDPELRVYRAAFPRLVLEADLGHGLLRVTIERAEPVPGRPGDPGPVEGALVHVRAVDGHGEEVVLETDADGIAKLPRKLRGRAVEVTASHGDAAVSVLELAGRDG</sequence>
<name>A0AAJ5W2Q6_9MICO</name>
<dbReference type="GO" id="GO:0008234">
    <property type="term" value="F:cysteine-type peptidase activity"/>
    <property type="evidence" value="ECO:0007669"/>
    <property type="project" value="InterPro"/>
</dbReference>
<dbReference type="InterPro" id="IPR029031">
    <property type="entry name" value="Gingipain_N_sf"/>
</dbReference>
<reference evidence="3" key="1">
    <citation type="submission" date="2023-03" db="EMBL/GenBank/DDBJ databases">
        <title>Andean soil-derived lignocellulolytic bacterial consortium as a source of novel taxa and putative plastic-active enzymes.</title>
        <authorList>
            <person name="Diaz-Garcia L."/>
            <person name="Chuvochina M."/>
            <person name="Feuerriegel G."/>
            <person name="Bunk B."/>
            <person name="Sproer C."/>
            <person name="Streit W.R."/>
            <person name="Rodriguez L.M."/>
            <person name="Overmann J."/>
            <person name="Jimenez D.J."/>
        </authorList>
    </citation>
    <scope>NUCLEOTIDE SEQUENCE</scope>
    <source>
        <strain evidence="3">MAG 4610</strain>
    </source>
</reference>
<dbReference type="Gene3D" id="2.60.40.3800">
    <property type="match status" value="1"/>
</dbReference>
<dbReference type="EMBL" id="CP119321">
    <property type="protein sequence ID" value="WEK13290.1"/>
    <property type="molecule type" value="Genomic_DNA"/>
</dbReference>
<evidence type="ECO:0000313" key="3">
    <source>
        <dbReference type="EMBL" id="WEK13290.1"/>
    </source>
</evidence>
<evidence type="ECO:0000259" key="2">
    <source>
        <dbReference type="Pfam" id="PF01364"/>
    </source>
</evidence>
<dbReference type="GO" id="GO:0006508">
    <property type="term" value="P:proteolysis"/>
    <property type="evidence" value="ECO:0007669"/>
    <property type="project" value="InterPro"/>
</dbReference>
<dbReference type="InterPro" id="IPR038490">
    <property type="entry name" value="Gingipain_propep_sf"/>
</dbReference>
<proteinExistence type="predicted"/>
<accession>A0AAJ5W2Q6</accession>
<evidence type="ECO:0000256" key="1">
    <source>
        <dbReference type="ARBA" id="ARBA00022729"/>
    </source>
</evidence>
<gene>
    <name evidence="3" type="ORF">P0Y48_12635</name>
</gene>
<dbReference type="InterPro" id="IPR001769">
    <property type="entry name" value="Gingipain"/>
</dbReference>
<dbReference type="AlphaFoldDB" id="A0AAJ5W2Q6"/>
<keyword evidence="1" id="KW-0732">Signal</keyword>
<dbReference type="Proteomes" id="UP001213972">
    <property type="component" value="Chromosome"/>
</dbReference>
<dbReference type="InterPro" id="IPR029030">
    <property type="entry name" value="Caspase-like_dom_sf"/>
</dbReference>
<dbReference type="Gene3D" id="3.40.50.10390">
    <property type="entry name" value="Gingipain r, domain 1"/>
    <property type="match status" value="1"/>
</dbReference>
<evidence type="ECO:0000313" key="4">
    <source>
        <dbReference type="Proteomes" id="UP001213972"/>
    </source>
</evidence>
<protein>
    <submittedName>
        <fullName evidence="3">C25 family cysteine peptidase</fullName>
    </submittedName>
</protein>
<dbReference type="Pfam" id="PF01364">
    <property type="entry name" value="Peptidase_C25"/>
    <property type="match status" value="1"/>
</dbReference>
<feature type="domain" description="Gingipain" evidence="2">
    <location>
        <begin position="264"/>
        <end position="901"/>
    </location>
</feature>
<organism evidence="3 4">
    <name type="scientific">Candidatus Microbacterium phytovorans</name>
    <dbReference type="NCBI Taxonomy" id="3121374"/>
    <lineage>
        <taxon>Bacteria</taxon>
        <taxon>Bacillati</taxon>
        <taxon>Actinomycetota</taxon>
        <taxon>Actinomycetes</taxon>
        <taxon>Micrococcales</taxon>
        <taxon>Microbacteriaceae</taxon>
        <taxon>Microbacterium</taxon>
    </lineage>
</organism>